<feature type="compositionally biased region" description="Basic and acidic residues" evidence="2">
    <location>
        <begin position="128"/>
        <end position="138"/>
    </location>
</feature>
<feature type="region of interest" description="Disordered" evidence="2">
    <location>
        <begin position="107"/>
        <end position="151"/>
    </location>
</feature>
<keyword evidence="1" id="KW-0479">Metal-binding</keyword>
<keyword evidence="1" id="KW-0863">Zinc-finger</keyword>
<protein>
    <recommendedName>
        <fullName evidence="3">C2H2-type domain-containing protein</fullName>
    </recommendedName>
</protein>
<feature type="domain" description="C2H2-type" evidence="3">
    <location>
        <begin position="149"/>
        <end position="177"/>
    </location>
</feature>
<keyword evidence="1" id="KW-0862">Zinc</keyword>
<evidence type="ECO:0000313" key="5">
    <source>
        <dbReference type="Proteomes" id="UP000759131"/>
    </source>
</evidence>
<dbReference type="SUPFAM" id="SSF47769">
    <property type="entry name" value="SAM/Pointed domain"/>
    <property type="match status" value="1"/>
</dbReference>
<reference evidence="4" key="1">
    <citation type="submission" date="2020-11" db="EMBL/GenBank/DDBJ databases">
        <authorList>
            <person name="Tran Van P."/>
        </authorList>
    </citation>
    <scope>NUCLEOTIDE SEQUENCE</scope>
</reference>
<dbReference type="SMART" id="SM00355">
    <property type="entry name" value="ZnF_C2H2"/>
    <property type="match status" value="2"/>
</dbReference>
<evidence type="ECO:0000256" key="1">
    <source>
        <dbReference type="PROSITE-ProRule" id="PRU00042"/>
    </source>
</evidence>
<feature type="compositionally biased region" description="Basic residues" evidence="2">
    <location>
        <begin position="139"/>
        <end position="150"/>
    </location>
</feature>
<dbReference type="InterPro" id="IPR013761">
    <property type="entry name" value="SAM/pointed_sf"/>
</dbReference>
<dbReference type="AlphaFoldDB" id="A0A7R9KCE9"/>
<dbReference type="Gene3D" id="3.30.160.60">
    <property type="entry name" value="Classic Zinc Finger"/>
    <property type="match status" value="1"/>
</dbReference>
<dbReference type="PROSITE" id="PS00028">
    <property type="entry name" value="ZINC_FINGER_C2H2_1"/>
    <property type="match status" value="2"/>
</dbReference>
<accession>A0A7R9KCE9</accession>
<dbReference type="Proteomes" id="UP000759131">
    <property type="component" value="Unassembled WGS sequence"/>
</dbReference>
<dbReference type="GO" id="GO:0008270">
    <property type="term" value="F:zinc ion binding"/>
    <property type="evidence" value="ECO:0007669"/>
    <property type="project" value="UniProtKB-KW"/>
</dbReference>
<name>A0A7R9KCE9_9ACAR</name>
<dbReference type="EMBL" id="OC854822">
    <property type="protein sequence ID" value="CAD7620477.1"/>
    <property type="molecule type" value="Genomic_DNA"/>
</dbReference>
<dbReference type="Gene3D" id="1.10.150.50">
    <property type="entry name" value="Transcription Factor, Ets-1"/>
    <property type="match status" value="1"/>
</dbReference>
<dbReference type="EMBL" id="CAJPIZ010000247">
    <property type="protein sequence ID" value="CAG2100907.1"/>
    <property type="molecule type" value="Genomic_DNA"/>
</dbReference>
<feature type="domain" description="C2H2-type" evidence="3">
    <location>
        <begin position="179"/>
        <end position="207"/>
    </location>
</feature>
<dbReference type="OrthoDB" id="6343012at2759"/>
<keyword evidence="5" id="KW-1185">Reference proteome</keyword>
<dbReference type="SUPFAM" id="SSF57667">
    <property type="entry name" value="beta-beta-alpha zinc fingers"/>
    <property type="match status" value="1"/>
</dbReference>
<evidence type="ECO:0000259" key="3">
    <source>
        <dbReference type="PROSITE" id="PS50157"/>
    </source>
</evidence>
<dbReference type="InterPro" id="IPR013087">
    <property type="entry name" value="Znf_C2H2_type"/>
</dbReference>
<gene>
    <name evidence="4" type="ORF">OSB1V03_LOCUS962</name>
</gene>
<dbReference type="InterPro" id="IPR036236">
    <property type="entry name" value="Znf_C2H2_sf"/>
</dbReference>
<dbReference type="PROSITE" id="PS50157">
    <property type="entry name" value="ZINC_FINGER_C2H2_2"/>
    <property type="match status" value="2"/>
</dbReference>
<organism evidence="4">
    <name type="scientific">Medioppia subpectinata</name>
    <dbReference type="NCBI Taxonomy" id="1979941"/>
    <lineage>
        <taxon>Eukaryota</taxon>
        <taxon>Metazoa</taxon>
        <taxon>Ecdysozoa</taxon>
        <taxon>Arthropoda</taxon>
        <taxon>Chelicerata</taxon>
        <taxon>Arachnida</taxon>
        <taxon>Acari</taxon>
        <taxon>Acariformes</taxon>
        <taxon>Sarcoptiformes</taxon>
        <taxon>Oribatida</taxon>
        <taxon>Brachypylina</taxon>
        <taxon>Oppioidea</taxon>
        <taxon>Oppiidae</taxon>
        <taxon>Medioppia</taxon>
    </lineage>
</organism>
<evidence type="ECO:0000313" key="4">
    <source>
        <dbReference type="EMBL" id="CAD7620477.1"/>
    </source>
</evidence>
<proteinExistence type="predicted"/>
<evidence type="ECO:0000256" key="2">
    <source>
        <dbReference type="SAM" id="MobiDB-lite"/>
    </source>
</evidence>
<sequence>MDQSSGGIILSDMNDQQIRYNTSWDSRQLCHQLLQMNVISSEESKILTEQRIDGLTFLLMTENNFNELGFLLGPKIKILNFISNIKRHIEVDYDLNESKLMPKETIQSSMTSIQTKNERGSGDVPEANDSKPESEGHKPVKSPKTSRSHKCRECDKTYSKVQYVRDHEMTVHYNSGPNYSCRVCGQTFGWRVTILNHIKKYHPEHRCTTQMVVKLF</sequence>